<dbReference type="AlphaFoldDB" id="A0A0E3LNH4"/>
<gene>
    <name evidence="1" type="ORF">MSBRM_1778</name>
</gene>
<name>A0A0E3LNH4_METBA</name>
<dbReference type="Proteomes" id="UP000033033">
    <property type="component" value="Chromosome"/>
</dbReference>
<protein>
    <submittedName>
        <fullName evidence="1">Uncharacterized protein</fullName>
    </submittedName>
</protein>
<accession>A0A0E3LNH4</accession>
<evidence type="ECO:0000313" key="2">
    <source>
        <dbReference type="Proteomes" id="UP000033033"/>
    </source>
</evidence>
<reference evidence="1 2" key="1">
    <citation type="submission" date="2014-07" db="EMBL/GenBank/DDBJ databases">
        <title>Methanogenic archaea and the global carbon cycle.</title>
        <authorList>
            <person name="Henriksen J.R."/>
            <person name="Luke J."/>
            <person name="Reinhart S."/>
            <person name="Benedict M.N."/>
            <person name="Youngblut N.D."/>
            <person name="Metcalf M.E."/>
            <person name="Whitaker R.J."/>
            <person name="Metcalf W.W."/>
        </authorList>
    </citation>
    <scope>NUCLEOTIDE SEQUENCE [LARGE SCALE GENOMIC DNA]</scope>
    <source>
        <strain evidence="1 2">MS</strain>
    </source>
</reference>
<dbReference type="PATRIC" id="fig|1434108.4.peg.2251"/>
<keyword evidence="2" id="KW-1185">Reference proteome</keyword>
<dbReference type="KEGG" id="mby:MSBRM_1778"/>
<dbReference type="HOGENOM" id="CLU_213003_1_0_2"/>
<organism evidence="1 2">
    <name type="scientific">Methanosarcina barkeri MS</name>
    <dbReference type="NCBI Taxonomy" id="1434108"/>
    <lineage>
        <taxon>Archaea</taxon>
        <taxon>Methanobacteriati</taxon>
        <taxon>Methanobacteriota</taxon>
        <taxon>Stenosarchaea group</taxon>
        <taxon>Methanomicrobia</taxon>
        <taxon>Methanosarcinales</taxon>
        <taxon>Methanosarcinaceae</taxon>
        <taxon>Methanosarcina</taxon>
    </lineage>
</organism>
<dbReference type="EMBL" id="CP009528">
    <property type="protein sequence ID" value="AKB54776.1"/>
    <property type="molecule type" value="Genomic_DNA"/>
</dbReference>
<proteinExistence type="predicted"/>
<sequence>MPYFYTVYRFVFDRKSGEYEVYESHYGRPEKKLDINYFE</sequence>
<evidence type="ECO:0000313" key="1">
    <source>
        <dbReference type="EMBL" id="AKB54776.1"/>
    </source>
</evidence>